<dbReference type="AlphaFoldDB" id="A0A3A8EY99"/>
<protein>
    <submittedName>
        <fullName evidence="1">Uncharacterized protein</fullName>
    </submittedName>
</protein>
<evidence type="ECO:0000313" key="1">
    <source>
        <dbReference type="EMBL" id="RKG33423.1"/>
    </source>
</evidence>
<keyword evidence="2" id="KW-1185">Reference proteome</keyword>
<sequence>MMEIKKIQVKANIRYWEDTKINGLEDTKNGENVPCKKDGLWCPLINIETGVIENWEIGKTAFIHYKVCDGCAWELLGANNNIVKSKNDGYVPDTLCPAERGYGDYIIMNIDENGLIAKWQFDLDDFHDGDDE</sequence>
<reference evidence="1 2" key="1">
    <citation type="submission" date="2018-09" db="EMBL/GenBank/DDBJ databases">
        <title>The draft genome of Acinetobacter spp. strains.</title>
        <authorList>
            <person name="Qin J."/>
            <person name="Feng Y."/>
            <person name="Zong Z."/>
        </authorList>
    </citation>
    <scope>NUCLEOTIDE SEQUENCE [LARGE SCALE GENOMIC DNA]</scope>
    <source>
        <strain evidence="1 2">WCHAc060096</strain>
    </source>
</reference>
<proteinExistence type="predicted"/>
<accession>A0A3A8EY99</accession>
<dbReference type="Proteomes" id="UP000269001">
    <property type="component" value="Unassembled WGS sequence"/>
</dbReference>
<dbReference type="EMBL" id="RAXU01000010">
    <property type="protein sequence ID" value="RKG33423.1"/>
    <property type="molecule type" value="Genomic_DNA"/>
</dbReference>
<evidence type="ECO:0000313" key="2">
    <source>
        <dbReference type="Proteomes" id="UP000269001"/>
    </source>
</evidence>
<gene>
    <name evidence="1" type="ORF">D7V21_09640</name>
</gene>
<organism evidence="1 2">
    <name type="scientific">Acinetobacter guerrae</name>
    <dbReference type="NCBI Taxonomy" id="1843371"/>
    <lineage>
        <taxon>Bacteria</taxon>
        <taxon>Pseudomonadati</taxon>
        <taxon>Pseudomonadota</taxon>
        <taxon>Gammaproteobacteria</taxon>
        <taxon>Moraxellales</taxon>
        <taxon>Moraxellaceae</taxon>
        <taxon>Acinetobacter</taxon>
    </lineage>
</organism>
<name>A0A3A8EY99_9GAMM</name>
<comment type="caution">
    <text evidence="1">The sequence shown here is derived from an EMBL/GenBank/DDBJ whole genome shotgun (WGS) entry which is preliminary data.</text>
</comment>